<keyword evidence="3" id="KW-1185">Reference proteome</keyword>
<dbReference type="STRING" id="488533.SAMN04487960_105151"/>
<feature type="signal peptide" evidence="1">
    <location>
        <begin position="1"/>
        <end position="19"/>
    </location>
</feature>
<name>A0A1H2XSQ9_9GAMM</name>
<organism evidence="2 3">
    <name type="scientific">Marinobacter mobilis</name>
    <dbReference type="NCBI Taxonomy" id="488533"/>
    <lineage>
        <taxon>Bacteria</taxon>
        <taxon>Pseudomonadati</taxon>
        <taxon>Pseudomonadota</taxon>
        <taxon>Gammaproteobacteria</taxon>
        <taxon>Pseudomonadales</taxon>
        <taxon>Marinobacteraceae</taxon>
        <taxon>Marinobacter</taxon>
    </lineage>
</organism>
<protein>
    <submittedName>
        <fullName evidence="2">Uncharacterized protein</fullName>
    </submittedName>
</protein>
<sequence length="158" mass="17306">MKRWIAVLLIALSSGTASASPLPEWNNGGVRMDLSDDPDWAYALAEIKYLHDGSKAVVFVLMPSAAQQECRLGYSSYYRRVTFSVNGEAIRGGVRCSSSNGSKETHYVFWALSRQGVAFIVSALKASMSITVNHPLLTFELSAMGFTNAWDRLGGDDF</sequence>
<reference evidence="2 3" key="1">
    <citation type="submission" date="2016-10" db="EMBL/GenBank/DDBJ databases">
        <authorList>
            <person name="de Groot N.N."/>
        </authorList>
    </citation>
    <scope>NUCLEOTIDE SEQUENCE [LARGE SCALE GENOMIC DNA]</scope>
    <source>
        <strain evidence="2 3">CGMCC 1.7059</strain>
    </source>
</reference>
<dbReference type="AlphaFoldDB" id="A0A1H2XSQ9"/>
<dbReference type="EMBL" id="FNNE01000005">
    <property type="protein sequence ID" value="SDW95913.1"/>
    <property type="molecule type" value="Genomic_DNA"/>
</dbReference>
<keyword evidence="1" id="KW-0732">Signal</keyword>
<accession>A0A1H2XSQ9</accession>
<proteinExistence type="predicted"/>
<dbReference type="RefSeq" id="WP_091812889.1">
    <property type="nucleotide sequence ID" value="NZ_FNNE01000005.1"/>
</dbReference>
<evidence type="ECO:0000313" key="2">
    <source>
        <dbReference type="EMBL" id="SDW95913.1"/>
    </source>
</evidence>
<evidence type="ECO:0000313" key="3">
    <source>
        <dbReference type="Proteomes" id="UP000199675"/>
    </source>
</evidence>
<feature type="chain" id="PRO_5011450521" evidence="1">
    <location>
        <begin position="20"/>
        <end position="158"/>
    </location>
</feature>
<dbReference type="Proteomes" id="UP000199675">
    <property type="component" value="Unassembled WGS sequence"/>
</dbReference>
<evidence type="ECO:0000256" key="1">
    <source>
        <dbReference type="SAM" id="SignalP"/>
    </source>
</evidence>
<gene>
    <name evidence="2" type="ORF">SAMN04487960_105151</name>
</gene>